<evidence type="ECO:0000256" key="6">
    <source>
        <dbReference type="ARBA" id="ARBA00023136"/>
    </source>
</evidence>
<dbReference type="GO" id="GO:0005886">
    <property type="term" value="C:plasma membrane"/>
    <property type="evidence" value="ECO:0007669"/>
    <property type="project" value="UniProtKB-SubCell"/>
</dbReference>
<gene>
    <name evidence="9" type="ORF">G4D61_07570</name>
    <name evidence="8" type="ORF">NG54_15195</name>
</gene>
<dbReference type="PANTHER" id="PTHR43663">
    <property type="entry name" value="CHROMATE TRANSPORT PROTEIN-RELATED"/>
    <property type="match status" value="1"/>
</dbReference>
<dbReference type="EMBL" id="JRUN01000057">
    <property type="protein sequence ID" value="KHD84472.1"/>
    <property type="molecule type" value="Genomic_DNA"/>
</dbReference>
<dbReference type="AlphaFoldDB" id="A0A0A6XWF9"/>
<comment type="caution">
    <text evidence="8">The sequence shown here is derived from an EMBL/GenBank/DDBJ whole genome shotgun (WGS) entry which is preliminary data.</text>
</comment>
<evidence type="ECO:0000256" key="1">
    <source>
        <dbReference type="ARBA" id="ARBA00004651"/>
    </source>
</evidence>
<feature type="transmembrane region" description="Helical" evidence="7">
    <location>
        <begin position="133"/>
        <end position="153"/>
    </location>
</feature>
<evidence type="ECO:0000256" key="4">
    <source>
        <dbReference type="ARBA" id="ARBA00022692"/>
    </source>
</evidence>
<dbReference type="EMBL" id="JAAIWK010000009">
    <property type="protein sequence ID" value="NEY19827.1"/>
    <property type="molecule type" value="Genomic_DNA"/>
</dbReference>
<dbReference type="GO" id="GO:0015109">
    <property type="term" value="F:chromate transmembrane transporter activity"/>
    <property type="evidence" value="ECO:0007669"/>
    <property type="project" value="InterPro"/>
</dbReference>
<evidence type="ECO:0000256" key="2">
    <source>
        <dbReference type="ARBA" id="ARBA00005262"/>
    </source>
</evidence>
<protein>
    <submittedName>
        <fullName evidence="8 9">Transporter</fullName>
    </submittedName>
</protein>
<dbReference type="InterPro" id="IPR003370">
    <property type="entry name" value="Chromate_transpt"/>
</dbReference>
<evidence type="ECO:0000256" key="3">
    <source>
        <dbReference type="ARBA" id="ARBA00022475"/>
    </source>
</evidence>
<feature type="transmembrane region" description="Helical" evidence="7">
    <location>
        <begin position="160"/>
        <end position="178"/>
    </location>
</feature>
<evidence type="ECO:0000313" key="11">
    <source>
        <dbReference type="Proteomes" id="UP000476934"/>
    </source>
</evidence>
<proteinExistence type="inferred from homology"/>
<comment type="similarity">
    <text evidence="2">Belongs to the chromate ion transporter (CHR) (TC 2.A.51) family.</text>
</comment>
<evidence type="ECO:0000313" key="8">
    <source>
        <dbReference type="EMBL" id="KHD84472.1"/>
    </source>
</evidence>
<dbReference type="Proteomes" id="UP000476934">
    <property type="component" value="Unassembled WGS sequence"/>
</dbReference>
<dbReference type="Pfam" id="PF02417">
    <property type="entry name" value="Chromate_transp"/>
    <property type="match status" value="1"/>
</dbReference>
<name>A0A0A6XWF9_9BACI</name>
<keyword evidence="11" id="KW-1185">Reference proteome</keyword>
<evidence type="ECO:0000256" key="5">
    <source>
        <dbReference type="ARBA" id="ARBA00022989"/>
    </source>
</evidence>
<dbReference type="Proteomes" id="UP000030588">
    <property type="component" value="Unassembled WGS sequence"/>
</dbReference>
<reference evidence="9 11" key="2">
    <citation type="submission" date="2020-02" db="EMBL/GenBank/DDBJ databases">
        <authorList>
            <person name="Feng H."/>
        </authorList>
    </citation>
    <scope>NUCLEOTIDE SEQUENCE [LARGE SCALE GENOMIC DNA]</scope>
    <source>
        <strain evidence="9 11">Gsoil 114</strain>
    </source>
</reference>
<dbReference type="RefSeq" id="WP_025729347.1">
    <property type="nucleotide sequence ID" value="NZ_JAAIWK010000009.1"/>
</dbReference>
<dbReference type="PANTHER" id="PTHR43663:SF1">
    <property type="entry name" value="CHROMATE TRANSPORTER"/>
    <property type="match status" value="1"/>
</dbReference>
<organism evidence="8 10">
    <name type="scientific">Heyndrickxia ginsengihumi</name>
    <dbReference type="NCBI Taxonomy" id="363870"/>
    <lineage>
        <taxon>Bacteria</taxon>
        <taxon>Bacillati</taxon>
        <taxon>Bacillota</taxon>
        <taxon>Bacilli</taxon>
        <taxon>Bacillales</taxon>
        <taxon>Bacillaceae</taxon>
        <taxon>Heyndrickxia</taxon>
    </lineage>
</organism>
<dbReference type="InterPro" id="IPR052518">
    <property type="entry name" value="CHR_Transporter"/>
</dbReference>
<reference evidence="9 11" key="3">
    <citation type="submission" date="2020-03" db="EMBL/GenBank/DDBJ databases">
        <title>Bacillus aquiflavi sp. nov., isolated from yellow water of strong flavor Chinese baijiu in Yibin region of China.</title>
        <authorList>
            <person name="Xie J."/>
        </authorList>
    </citation>
    <scope>NUCLEOTIDE SEQUENCE [LARGE SCALE GENOMIC DNA]</scope>
    <source>
        <strain evidence="9 11">Gsoil 114</strain>
    </source>
</reference>
<keyword evidence="4 7" id="KW-0812">Transmembrane</keyword>
<keyword evidence="3" id="KW-1003">Cell membrane</keyword>
<reference evidence="8 10" key="1">
    <citation type="submission" date="2014-10" db="EMBL/GenBank/DDBJ databases">
        <title>Draft genome of phytase producing Bacillus ginsengihumi strain M2.11.</title>
        <authorList>
            <person name="Toymentseva A."/>
            <person name="Boulygina E.A."/>
            <person name="Kazakov S.V."/>
            <person name="Kayumov I."/>
            <person name="Suleimanova A.D."/>
            <person name="Mardanova A.M."/>
            <person name="Maria S.N."/>
            <person name="Sergey M.Y."/>
            <person name="Sharipova M.R."/>
        </authorList>
    </citation>
    <scope>NUCLEOTIDE SEQUENCE [LARGE SCALE GENOMIC DNA]</scope>
    <source>
        <strain evidence="8 10">M2.11</strain>
    </source>
</reference>
<sequence length="179" mass="19538">MTWLHLFLGFFIANILGYGGGPSSIPLMYDQIVKHYHWLNNTEFSNMLALGNALPGPIATKIAAFVGYHTGGWLGVIIALAATVVPSALLLVILLKVLHKHRDSLVVKGMTLLVQPVLAIMMIIITWQMAKDSFTSIGIWQALGIAAVAFWAMEIRKIHPAIIILIAFAYGGIVLQHVV</sequence>
<feature type="transmembrane region" description="Helical" evidence="7">
    <location>
        <begin position="105"/>
        <end position="127"/>
    </location>
</feature>
<comment type="subcellular location">
    <subcellularLocation>
        <location evidence="1">Cell membrane</location>
        <topology evidence="1">Multi-pass membrane protein</topology>
    </subcellularLocation>
</comment>
<dbReference type="OrthoDB" id="9027281at2"/>
<keyword evidence="5 7" id="KW-1133">Transmembrane helix</keyword>
<evidence type="ECO:0000313" key="9">
    <source>
        <dbReference type="EMBL" id="NEY19827.1"/>
    </source>
</evidence>
<feature type="transmembrane region" description="Helical" evidence="7">
    <location>
        <begin position="73"/>
        <end position="98"/>
    </location>
</feature>
<dbReference type="STRING" id="363870.NG54_15195"/>
<keyword evidence="6 7" id="KW-0472">Membrane</keyword>
<accession>A0A0A6XWF9</accession>
<evidence type="ECO:0000256" key="7">
    <source>
        <dbReference type="SAM" id="Phobius"/>
    </source>
</evidence>
<evidence type="ECO:0000313" key="10">
    <source>
        <dbReference type="Proteomes" id="UP000030588"/>
    </source>
</evidence>